<dbReference type="InterPro" id="IPR019546">
    <property type="entry name" value="TAT_signal_bac_arc"/>
</dbReference>
<dbReference type="GO" id="GO:0016491">
    <property type="term" value="F:oxidoreductase activity"/>
    <property type="evidence" value="ECO:0007669"/>
    <property type="project" value="UniProtKB-KW"/>
</dbReference>
<keyword evidence="4" id="KW-1185">Reference proteome</keyword>
<dbReference type="STRING" id="1642646.ING2E5A_2886"/>
<evidence type="ECO:0000313" key="4">
    <source>
        <dbReference type="Proteomes" id="UP000178485"/>
    </source>
</evidence>
<dbReference type="RefSeq" id="WP_083373366.1">
    <property type="nucleotide sequence ID" value="NZ_LT608328.1"/>
</dbReference>
<gene>
    <name evidence="3" type="primary">iolX3</name>
    <name evidence="3" type="ORF">ING2E5A_2886</name>
</gene>
<dbReference type="InterPro" id="IPR036291">
    <property type="entry name" value="NAD(P)-bd_dom_sf"/>
</dbReference>
<dbReference type="SUPFAM" id="SSF55347">
    <property type="entry name" value="Glyceraldehyde-3-phosphate dehydrogenase-like, C-terminal domain"/>
    <property type="match status" value="1"/>
</dbReference>
<dbReference type="EMBL" id="LT608328">
    <property type="protein sequence ID" value="SCM59681.1"/>
    <property type="molecule type" value="Genomic_DNA"/>
</dbReference>
<accession>A0A1G4GB25</accession>
<dbReference type="Pfam" id="PF01408">
    <property type="entry name" value="GFO_IDH_MocA"/>
    <property type="match status" value="1"/>
</dbReference>
<evidence type="ECO:0000259" key="2">
    <source>
        <dbReference type="Pfam" id="PF02894"/>
    </source>
</evidence>
<dbReference type="Proteomes" id="UP000178485">
    <property type="component" value="Chromosome i"/>
</dbReference>
<dbReference type="InterPro" id="IPR004104">
    <property type="entry name" value="Gfo/Idh/MocA-like_OxRdtase_C"/>
</dbReference>
<feature type="domain" description="Gfo/Idh/MocA-like oxidoreductase C-terminal" evidence="2">
    <location>
        <begin position="274"/>
        <end position="438"/>
    </location>
</feature>
<dbReference type="KEGG" id="pmuc:ING2E5A_2886"/>
<dbReference type="InterPro" id="IPR006311">
    <property type="entry name" value="TAT_signal"/>
</dbReference>
<dbReference type="Gene3D" id="3.30.360.10">
    <property type="entry name" value="Dihydrodipicolinate Reductase, domain 2"/>
    <property type="match status" value="1"/>
</dbReference>
<organism evidence="3 4">
    <name type="scientific">Petrimonas mucosa</name>
    <dbReference type="NCBI Taxonomy" id="1642646"/>
    <lineage>
        <taxon>Bacteria</taxon>
        <taxon>Pseudomonadati</taxon>
        <taxon>Bacteroidota</taxon>
        <taxon>Bacteroidia</taxon>
        <taxon>Bacteroidales</taxon>
        <taxon>Dysgonomonadaceae</taxon>
        <taxon>Petrimonas</taxon>
    </lineage>
</organism>
<evidence type="ECO:0000313" key="3">
    <source>
        <dbReference type="EMBL" id="SCM59681.1"/>
    </source>
</evidence>
<keyword evidence="3" id="KW-0560">Oxidoreductase</keyword>
<protein>
    <submittedName>
        <fullName evidence="3">Scyllo-inositol 2-dehydrogenase (NAD(+))</fullName>
        <ecNumber evidence="3">1.1.1.370</ecNumber>
    </submittedName>
</protein>
<dbReference type="GO" id="GO:0000166">
    <property type="term" value="F:nucleotide binding"/>
    <property type="evidence" value="ECO:0007669"/>
    <property type="project" value="InterPro"/>
</dbReference>
<dbReference type="PANTHER" id="PTHR43818:SF5">
    <property type="entry name" value="OXIDOREDUCTASE FAMILY PROTEIN"/>
    <property type="match status" value="1"/>
</dbReference>
<reference evidence="3 4" key="1">
    <citation type="submission" date="2016-08" db="EMBL/GenBank/DDBJ databases">
        <authorList>
            <person name="Seilhamer J.J."/>
        </authorList>
    </citation>
    <scope>NUCLEOTIDE SEQUENCE [LARGE SCALE GENOMIC DNA]</scope>
    <source>
        <strain evidence="3">ING2-E5A</strain>
    </source>
</reference>
<feature type="domain" description="Gfo/Idh/MocA-like oxidoreductase N-terminal" evidence="1">
    <location>
        <begin position="49"/>
        <end position="187"/>
    </location>
</feature>
<dbReference type="PANTHER" id="PTHR43818">
    <property type="entry name" value="BCDNA.GH03377"/>
    <property type="match status" value="1"/>
</dbReference>
<evidence type="ECO:0000259" key="1">
    <source>
        <dbReference type="Pfam" id="PF01408"/>
    </source>
</evidence>
<dbReference type="NCBIfam" id="TIGR01409">
    <property type="entry name" value="TAT_signal_seq"/>
    <property type="match status" value="1"/>
</dbReference>
<dbReference type="InterPro" id="IPR050463">
    <property type="entry name" value="Gfo/Idh/MocA_oxidrdct_glycsds"/>
</dbReference>
<dbReference type="PROSITE" id="PS51318">
    <property type="entry name" value="TAT"/>
    <property type="match status" value="1"/>
</dbReference>
<sequence length="473" mass="53492">MKEKTTRRDFLKKSTMAAAGLSVTGVAHNSVAAPIIDTKKRVIGANDKVRVGFIGVGNRGTQLLHLFMEQPDCEVAALCDVYEPYVTRDYSAVHERYKKDMGSRIPKMGENFPKSVQQFSDYRKMLEDKSIDAVCISTPDHWHALQTIDAIDAGKDVFVEKPLSKTIAEGRRMVEVGNSSRQIVTVGLNRRGAPTFQKLAKEIPAGKIGKITFASACHVSNMFPNGIGKLQPETPPANFDWDMWLGPRAYRPYQYNIAPYMFRWWEDYANQISNNGVHYLDLLRWLLNEEAPIAISAHGGKYVVDDDRTIPDTMHVTYEFKSGVIVSLSILEASTGSFIPHGFLEFRGTKGTLHAGENDYKVTPTRAGQFQTWKPQIEPEDYSLDKVDTLLIDGSYKNSASSLIRNFLDCVKSREQPWATLEIGHRSTTMAHLGTIAMMTRERLEWDAVNERFTNSDIANKYLSYEYRKPWKL</sequence>
<dbReference type="SUPFAM" id="SSF51735">
    <property type="entry name" value="NAD(P)-binding Rossmann-fold domains"/>
    <property type="match status" value="1"/>
</dbReference>
<name>A0A1G4GB25_9BACT</name>
<dbReference type="InterPro" id="IPR000683">
    <property type="entry name" value="Gfo/Idh/MocA-like_OxRdtase_N"/>
</dbReference>
<proteinExistence type="predicted"/>
<dbReference type="AlphaFoldDB" id="A0A1G4GB25"/>
<dbReference type="Pfam" id="PF02894">
    <property type="entry name" value="GFO_IDH_MocA_C"/>
    <property type="match status" value="1"/>
</dbReference>
<dbReference type="EC" id="1.1.1.370" evidence="3"/>
<dbReference type="Gene3D" id="3.40.50.720">
    <property type="entry name" value="NAD(P)-binding Rossmann-like Domain"/>
    <property type="match status" value="1"/>
</dbReference>